<protein>
    <submittedName>
        <fullName evidence="2">Nuclear transport factor 2 family protein</fullName>
    </submittedName>
</protein>
<gene>
    <name evidence="2" type="ORF">AAFH96_35050</name>
</gene>
<keyword evidence="3" id="KW-1185">Reference proteome</keyword>
<dbReference type="Pfam" id="PF12680">
    <property type="entry name" value="SnoaL_2"/>
    <property type="match status" value="1"/>
</dbReference>
<dbReference type="Gene3D" id="3.10.450.50">
    <property type="match status" value="1"/>
</dbReference>
<feature type="domain" description="SnoaL-like" evidence="1">
    <location>
        <begin position="10"/>
        <end position="110"/>
    </location>
</feature>
<organism evidence="2 3">
    <name type="scientific">Polymorphospora lycopeni</name>
    <dbReference type="NCBI Taxonomy" id="3140240"/>
    <lineage>
        <taxon>Bacteria</taxon>
        <taxon>Bacillati</taxon>
        <taxon>Actinomycetota</taxon>
        <taxon>Actinomycetes</taxon>
        <taxon>Micromonosporales</taxon>
        <taxon>Micromonosporaceae</taxon>
        <taxon>Polymorphospora</taxon>
    </lineage>
</organism>
<proteinExistence type="predicted"/>
<dbReference type="Proteomes" id="UP001582793">
    <property type="component" value="Unassembled WGS sequence"/>
</dbReference>
<reference evidence="2 3" key="1">
    <citation type="submission" date="2024-04" db="EMBL/GenBank/DDBJ databases">
        <title>Polymorphospora sp. isolated from Baiyangdian Lake in Xiong'an New Area.</title>
        <authorList>
            <person name="Zhang X."/>
            <person name="Liu J."/>
        </authorList>
    </citation>
    <scope>NUCLEOTIDE SEQUENCE [LARGE SCALE GENOMIC DNA]</scope>
    <source>
        <strain evidence="2 3">2-325</strain>
    </source>
</reference>
<comment type="caution">
    <text evidence="2">The sequence shown here is derived from an EMBL/GenBank/DDBJ whole genome shotgun (WGS) entry which is preliminary data.</text>
</comment>
<evidence type="ECO:0000313" key="2">
    <source>
        <dbReference type="EMBL" id="MFB6398255.1"/>
    </source>
</evidence>
<evidence type="ECO:0000313" key="3">
    <source>
        <dbReference type="Proteomes" id="UP001582793"/>
    </source>
</evidence>
<dbReference type="EMBL" id="JBCGDC010000218">
    <property type="protein sequence ID" value="MFB6398255.1"/>
    <property type="molecule type" value="Genomic_DNA"/>
</dbReference>
<dbReference type="InterPro" id="IPR032710">
    <property type="entry name" value="NTF2-like_dom_sf"/>
</dbReference>
<accession>A0ABV5D1W6</accession>
<name>A0ABV5D1W6_9ACTN</name>
<dbReference type="RefSeq" id="WP_375737080.1">
    <property type="nucleotide sequence ID" value="NZ_JBCGDC010000218.1"/>
</dbReference>
<sequence length="132" mass="14419">MHDDPAQRLVDTFLTAFNTPSGDRMSELLAEAFTRDVTFWGPLGRTQGFMALENFVTYLRGHGRGPGRMVRTSAVDAPGEWARYAWAYRDASGAVVLDGVDMVHVRDGRIDQLVVFSGPLAARPDPDPPAAA</sequence>
<dbReference type="InterPro" id="IPR037401">
    <property type="entry name" value="SnoaL-like"/>
</dbReference>
<evidence type="ECO:0000259" key="1">
    <source>
        <dbReference type="Pfam" id="PF12680"/>
    </source>
</evidence>
<dbReference type="SUPFAM" id="SSF54427">
    <property type="entry name" value="NTF2-like"/>
    <property type="match status" value="1"/>
</dbReference>